<dbReference type="InterPro" id="IPR006674">
    <property type="entry name" value="HD_domain"/>
</dbReference>
<evidence type="ECO:0000313" key="2">
    <source>
        <dbReference type="EMBL" id="PKN02701.1"/>
    </source>
</evidence>
<organism evidence="2 3">
    <name type="scientific">Candidatus Dojkabacteria bacterium HGW-Dojkabacteria-1</name>
    <dbReference type="NCBI Taxonomy" id="2013761"/>
    <lineage>
        <taxon>Bacteria</taxon>
        <taxon>Candidatus Dojkabacteria</taxon>
    </lineage>
</organism>
<dbReference type="AlphaFoldDB" id="A0A2N2F3B5"/>
<sequence length="211" mass="24714">METKIDLDRYRSYYEKFDIGHGWGHIESVRNFALELGKKYCPEKLELLWVAATLHDIGLSVSRENHENDGADMILKDEELRKYYTQKEIEEIANAVRQHRASCGNPQTDFEKIISDADKVSDDTNSAFQRAYYWGKEKLPQVNHEGQLLRAAYHLHEKFGKSGTGRRLYFKESIEKIDSVYDPIFEALESYDLKKLESFLKLFEIDKGFFL</sequence>
<proteinExistence type="predicted"/>
<dbReference type="EMBL" id="PHAO01000001">
    <property type="protein sequence ID" value="PKN02701.1"/>
    <property type="molecule type" value="Genomic_DNA"/>
</dbReference>
<reference evidence="2 3" key="1">
    <citation type="journal article" date="2017" name="ISME J.">
        <title>Potential for microbial H2 and metal transformations associated with novel bacteria and archaea in deep terrestrial subsurface sediments.</title>
        <authorList>
            <person name="Hernsdorf A.W."/>
            <person name="Amano Y."/>
            <person name="Miyakawa K."/>
            <person name="Ise K."/>
            <person name="Suzuki Y."/>
            <person name="Anantharaman K."/>
            <person name="Probst A."/>
            <person name="Burstein D."/>
            <person name="Thomas B.C."/>
            <person name="Banfield J.F."/>
        </authorList>
    </citation>
    <scope>NUCLEOTIDE SEQUENCE [LARGE SCALE GENOMIC DNA]</scope>
    <source>
        <strain evidence="2">HGW-Dojkabacteria-1</strain>
    </source>
</reference>
<dbReference type="SUPFAM" id="SSF109604">
    <property type="entry name" value="HD-domain/PDEase-like"/>
    <property type="match status" value="1"/>
</dbReference>
<dbReference type="Pfam" id="PF01966">
    <property type="entry name" value="HD"/>
    <property type="match status" value="1"/>
</dbReference>
<protein>
    <recommendedName>
        <fullName evidence="1">HD/PDEase domain-containing protein</fullName>
    </recommendedName>
</protein>
<evidence type="ECO:0000313" key="3">
    <source>
        <dbReference type="Proteomes" id="UP000233417"/>
    </source>
</evidence>
<dbReference type="Gene3D" id="1.10.3210.10">
    <property type="entry name" value="Hypothetical protein af1432"/>
    <property type="match status" value="1"/>
</dbReference>
<name>A0A2N2F3B5_9BACT</name>
<dbReference type="Proteomes" id="UP000233417">
    <property type="component" value="Unassembled WGS sequence"/>
</dbReference>
<gene>
    <name evidence="2" type="ORF">CVU76_01545</name>
</gene>
<dbReference type="InterPro" id="IPR003607">
    <property type="entry name" value="HD/PDEase_dom"/>
</dbReference>
<feature type="domain" description="HD/PDEase" evidence="1">
    <location>
        <begin position="18"/>
        <end position="136"/>
    </location>
</feature>
<evidence type="ECO:0000259" key="1">
    <source>
        <dbReference type="SMART" id="SM00471"/>
    </source>
</evidence>
<dbReference type="CDD" id="cd00077">
    <property type="entry name" value="HDc"/>
    <property type="match status" value="1"/>
</dbReference>
<dbReference type="SMART" id="SM00471">
    <property type="entry name" value="HDc"/>
    <property type="match status" value="1"/>
</dbReference>
<accession>A0A2N2F3B5</accession>
<comment type="caution">
    <text evidence="2">The sequence shown here is derived from an EMBL/GenBank/DDBJ whole genome shotgun (WGS) entry which is preliminary data.</text>
</comment>